<dbReference type="AlphaFoldDB" id="A0A419PCE8"/>
<keyword evidence="3" id="KW-1185">Reference proteome</keyword>
<proteinExistence type="inferred from homology"/>
<protein>
    <submittedName>
        <fullName evidence="2">Uncharacterized protein</fullName>
    </submittedName>
</protein>
<reference evidence="2 3" key="1">
    <citation type="journal article" date="2018" name="Biotechnol. Adv.">
        <title>Improved genomic resources and new bioinformatic workflow for the carcinogenic parasite Clonorchis sinensis: Biotechnological implications.</title>
        <authorList>
            <person name="Wang D."/>
            <person name="Korhonen P.K."/>
            <person name="Gasser R.B."/>
            <person name="Young N.D."/>
        </authorList>
    </citation>
    <scope>NUCLEOTIDE SEQUENCE [LARGE SCALE GENOMIC DNA]</scope>
    <source>
        <strain evidence="2">Cs-k2</strain>
    </source>
</reference>
<sequence>MDTATPPHTPVTTTQPTAQEYREWHDGIFDCTNDVLACIQIICCYPCYMCYMYHRYREGWATPMCMICPGLTLRAYHRAKHRVHGALCTDCFFEYFCTLCAACQLDRDMKHIEATTGLLNV</sequence>
<dbReference type="Pfam" id="PF04749">
    <property type="entry name" value="PLAC8"/>
    <property type="match status" value="1"/>
</dbReference>
<reference evidence="2 3" key="2">
    <citation type="journal article" date="2021" name="Genomics">
        <title>High-quality reference genome for Clonorchis sinensis.</title>
        <authorList>
            <person name="Young N.D."/>
            <person name="Stroehlein A.J."/>
            <person name="Kinkar L."/>
            <person name="Wang T."/>
            <person name="Sohn W.M."/>
            <person name="Chang B.C.H."/>
            <person name="Kaur P."/>
            <person name="Weisz D."/>
            <person name="Dudchenko O."/>
            <person name="Aiden E.L."/>
            <person name="Korhonen P.K."/>
            <person name="Gasser R.B."/>
        </authorList>
    </citation>
    <scope>NUCLEOTIDE SEQUENCE [LARGE SCALE GENOMIC DNA]</scope>
    <source>
        <strain evidence="2">Cs-k2</strain>
    </source>
</reference>
<evidence type="ECO:0000313" key="3">
    <source>
        <dbReference type="Proteomes" id="UP000286415"/>
    </source>
</evidence>
<organism evidence="2 3">
    <name type="scientific">Clonorchis sinensis</name>
    <name type="common">Chinese liver fluke</name>
    <dbReference type="NCBI Taxonomy" id="79923"/>
    <lineage>
        <taxon>Eukaryota</taxon>
        <taxon>Metazoa</taxon>
        <taxon>Spiralia</taxon>
        <taxon>Lophotrochozoa</taxon>
        <taxon>Platyhelminthes</taxon>
        <taxon>Trematoda</taxon>
        <taxon>Digenea</taxon>
        <taxon>Opisthorchiida</taxon>
        <taxon>Opisthorchiata</taxon>
        <taxon>Opisthorchiidae</taxon>
        <taxon>Clonorchis</taxon>
    </lineage>
</organism>
<accession>A0A419PCE8</accession>
<dbReference type="OrthoDB" id="1045822at2759"/>
<gene>
    <name evidence="2" type="ORF">CSKR_103024</name>
</gene>
<evidence type="ECO:0000313" key="2">
    <source>
        <dbReference type="EMBL" id="KAG5444404.1"/>
    </source>
</evidence>
<dbReference type="EMBL" id="NIRI02000056">
    <property type="protein sequence ID" value="KAG5444404.1"/>
    <property type="molecule type" value="Genomic_DNA"/>
</dbReference>
<comment type="caution">
    <text evidence="2">The sequence shown here is derived from an EMBL/GenBank/DDBJ whole genome shotgun (WGS) entry which is preliminary data.</text>
</comment>
<dbReference type="NCBIfam" id="TIGR01571">
    <property type="entry name" value="A_thal_Cys_rich"/>
    <property type="match status" value="1"/>
</dbReference>
<dbReference type="STRING" id="79923.A0A419PCE8"/>
<dbReference type="Proteomes" id="UP000286415">
    <property type="component" value="Unassembled WGS sequence"/>
</dbReference>
<dbReference type="InterPro" id="IPR006461">
    <property type="entry name" value="PLAC_motif_containing"/>
</dbReference>
<dbReference type="InParanoid" id="A0A419PCE8"/>
<name>A0A419PCE8_CLOSI</name>
<dbReference type="PANTHER" id="PTHR15907">
    <property type="entry name" value="DUF614 FAMILY PROTEIN-RELATED"/>
    <property type="match status" value="1"/>
</dbReference>
<comment type="similarity">
    <text evidence="1">Belongs to the cornifelin family.</text>
</comment>
<evidence type="ECO:0000256" key="1">
    <source>
        <dbReference type="ARBA" id="ARBA00009024"/>
    </source>
</evidence>